<name>D5A7M3_DROME</name>
<accession>D5A7M3</accession>
<dbReference type="AlphaFoldDB" id="D5A7M3"/>
<sequence length="123" mass="13632">MATGQFPLKASPKCKSQVSGKKHAPPPPPPPPRSILSSCNPFQFLKRTTQHSRLPTLMLAVAGMAALNDFYCFRDGPVKISAYITDAHVRQKCGAIQDTRCHRIHWSLSSQQVNEFRASRDAT</sequence>
<proteinExistence type="evidence at transcript level"/>
<feature type="region of interest" description="Disordered" evidence="1">
    <location>
        <begin position="1"/>
        <end position="37"/>
    </location>
</feature>
<organism evidence="2">
    <name type="scientific">Drosophila melanogaster</name>
    <name type="common">Fruit fly</name>
    <dbReference type="NCBI Taxonomy" id="7227"/>
    <lineage>
        <taxon>Eukaryota</taxon>
        <taxon>Metazoa</taxon>
        <taxon>Ecdysozoa</taxon>
        <taxon>Arthropoda</taxon>
        <taxon>Hexapoda</taxon>
        <taxon>Insecta</taxon>
        <taxon>Pterygota</taxon>
        <taxon>Neoptera</taxon>
        <taxon>Endopterygota</taxon>
        <taxon>Diptera</taxon>
        <taxon>Brachycera</taxon>
        <taxon>Muscomorpha</taxon>
        <taxon>Ephydroidea</taxon>
        <taxon>Drosophilidae</taxon>
        <taxon>Drosophila</taxon>
        <taxon>Sophophora</taxon>
    </lineage>
</organism>
<evidence type="ECO:0000313" key="2">
    <source>
        <dbReference type="EMBL" id="ADE21093.1"/>
    </source>
</evidence>
<dbReference type="EMBL" id="BT122150">
    <property type="protein sequence ID" value="ADE21093.1"/>
    <property type="molecule type" value="mRNA"/>
</dbReference>
<reference evidence="2" key="1">
    <citation type="submission" date="2010-03" db="EMBL/GenBank/DDBJ databases">
        <authorList>
            <person name="Carlson J."/>
            <person name="Booth B."/>
            <person name="Frise E."/>
            <person name="Sandler J."/>
            <person name="Wan K."/>
            <person name="Yu C."/>
            <person name="Celniker S."/>
        </authorList>
    </citation>
    <scope>NUCLEOTIDE SEQUENCE</scope>
</reference>
<protein>
    <submittedName>
        <fullName evidence="2">MIP20454p</fullName>
    </submittedName>
</protein>
<evidence type="ECO:0000256" key="1">
    <source>
        <dbReference type="SAM" id="MobiDB-lite"/>
    </source>
</evidence>